<dbReference type="SMART" id="SM00448">
    <property type="entry name" value="REC"/>
    <property type="match status" value="1"/>
</dbReference>
<proteinExistence type="predicted"/>
<dbReference type="Pfam" id="PF00072">
    <property type="entry name" value="Response_reg"/>
    <property type="match status" value="1"/>
</dbReference>
<dbReference type="InterPro" id="IPR011006">
    <property type="entry name" value="CheY-like_superfamily"/>
</dbReference>
<keyword evidence="5" id="KW-1185">Reference proteome</keyword>
<dbReference type="RefSeq" id="WP_229642172.1">
    <property type="nucleotide sequence ID" value="NZ_JADWDC010000066.1"/>
</dbReference>
<dbReference type="GO" id="GO:0000160">
    <property type="term" value="P:phosphorelay signal transduction system"/>
    <property type="evidence" value="ECO:0007669"/>
    <property type="project" value="InterPro"/>
</dbReference>
<feature type="domain" description="Response regulatory" evidence="3">
    <location>
        <begin position="5"/>
        <end position="122"/>
    </location>
</feature>
<dbReference type="InterPro" id="IPR050595">
    <property type="entry name" value="Bact_response_regulator"/>
</dbReference>
<evidence type="ECO:0000256" key="1">
    <source>
        <dbReference type="ARBA" id="ARBA00022553"/>
    </source>
</evidence>
<dbReference type="PANTHER" id="PTHR44591:SF22">
    <property type="entry name" value="CHEY SUBFAMILY"/>
    <property type="match status" value="1"/>
</dbReference>
<dbReference type="EMBL" id="JADWDC010000066">
    <property type="protein sequence ID" value="MCC0179073.1"/>
    <property type="molecule type" value="Genomic_DNA"/>
</dbReference>
<organism evidence="4 5">
    <name type="scientific">Waterburya agarophytonicola KI4</name>
    <dbReference type="NCBI Taxonomy" id="2874699"/>
    <lineage>
        <taxon>Bacteria</taxon>
        <taxon>Bacillati</taxon>
        <taxon>Cyanobacteriota</taxon>
        <taxon>Cyanophyceae</taxon>
        <taxon>Pleurocapsales</taxon>
        <taxon>Hyellaceae</taxon>
        <taxon>Waterburya</taxon>
        <taxon>Waterburya agarophytonicola</taxon>
    </lineage>
</organism>
<dbReference type="PANTHER" id="PTHR44591">
    <property type="entry name" value="STRESS RESPONSE REGULATOR PROTEIN 1"/>
    <property type="match status" value="1"/>
</dbReference>
<evidence type="ECO:0000313" key="4">
    <source>
        <dbReference type="EMBL" id="MCC0179073.1"/>
    </source>
</evidence>
<evidence type="ECO:0000259" key="3">
    <source>
        <dbReference type="PROSITE" id="PS50110"/>
    </source>
</evidence>
<sequence length="130" mass="14658">MISTSLLVIDDDGDFNDLVKFVLEHDTDWKIFTALDGEKGVALAQLQQPDIILLDIIMPNLNGLDVYHLLKSNPNTCSIPIIFVTAMVRMEPIIRAQITEDIEVITKPFDIMTLANQVINVCDRYLVTNQ</sequence>
<dbReference type="PROSITE" id="PS50110">
    <property type="entry name" value="RESPONSE_REGULATORY"/>
    <property type="match status" value="1"/>
</dbReference>
<reference evidence="4" key="1">
    <citation type="journal article" date="2021" name="Antonie Van Leeuwenhoek">
        <title>Draft genome and description of Waterburya agarophytonicola gen. nov. sp. nov. (Pleurocapsales, Cyanobacteria): a seaweed symbiont.</title>
        <authorList>
            <person name="Bonthond G."/>
            <person name="Shalygin S."/>
            <person name="Bayer T."/>
            <person name="Weinberger F."/>
        </authorList>
    </citation>
    <scope>NUCLEOTIDE SEQUENCE</scope>
    <source>
        <strain evidence="4">KI4</strain>
    </source>
</reference>
<dbReference type="SUPFAM" id="SSF52172">
    <property type="entry name" value="CheY-like"/>
    <property type="match status" value="1"/>
</dbReference>
<evidence type="ECO:0000313" key="5">
    <source>
        <dbReference type="Proteomes" id="UP000729733"/>
    </source>
</evidence>
<dbReference type="InterPro" id="IPR001789">
    <property type="entry name" value="Sig_transdc_resp-reg_receiver"/>
</dbReference>
<feature type="modified residue" description="4-aspartylphosphate" evidence="2">
    <location>
        <position position="55"/>
    </location>
</feature>
<name>A0A964BSU9_9CYAN</name>
<dbReference type="AlphaFoldDB" id="A0A964BSU9"/>
<comment type="caution">
    <text evidence="4">The sequence shown here is derived from an EMBL/GenBank/DDBJ whole genome shotgun (WGS) entry which is preliminary data.</text>
</comment>
<evidence type="ECO:0000256" key="2">
    <source>
        <dbReference type="PROSITE-ProRule" id="PRU00169"/>
    </source>
</evidence>
<dbReference type="Proteomes" id="UP000729733">
    <property type="component" value="Unassembled WGS sequence"/>
</dbReference>
<protein>
    <submittedName>
        <fullName evidence="4">Response regulator</fullName>
    </submittedName>
</protein>
<keyword evidence="1 2" id="KW-0597">Phosphoprotein</keyword>
<gene>
    <name evidence="4" type="ORF">I4641_19070</name>
</gene>
<accession>A0A964BSU9</accession>
<dbReference type="Gene3D" id="3.40.50.2300">
    <property type="match status" value="1"/>
</dbReference>